<evidence type="ECO:0000313" key="3">
    <source>
        <dbReference type="Proteomes" id="UP000266691"/>
    </source>
</evidence>
<reference evidence="1 3" key="1">
    <citation type="submission" date="2018-08" db="EMBL/GenBank/DDBJ databases">
        <title>Proposal of Muricauda 72 sp.nov. and Muricauda NH166 sp.nov., isolated from seawater.</title>
        <authorList>
            <person name="Cheng H."/>
            <person name="Wu Y.-H."/>
            <person name="Guo L.-L."/>
            <person name="Xu X.-W."/>
        </authorList>
    </citation>
    <scope>NUCLEOTIDE SEQUENCE [LARGE SCALE GENOMIC DNA]</scope>
    <source>
        <strain evidence="1 3">72</strain>
    </source>
</reference>
<dbReference type="RefSeq" id="WP_119647832.1">
    <property type="nucleotide sequence ID" value="NZ_QXFI01000026.1"/>
</dbReference>
<dbReference type="EMBL" id="VNWK01000026">
    <property type="protein sequence ID" value="TXJ94050.1"/>
    <property type="molecule type" value="Genomic_DNA"/>
</dbReference>
<dbReference type="Proteomes" id="UP000266691">
    <property type="component" value="Unassembled WGS sequence"/>
</dbReference>
<dbReference type="Proteomes" id="UP000321621">
    <property type="component" value="Unassembled WGS sequence"/>
</dbReference>
<dbReference type="OrthoDB" id="5599486at2"/>
<dbReference type="AlphaFoldDB" id="A0A3A1NJD6"/>
<name>A0A3A1NJD6_9FLAO</name>
<gene>
    <name evidence="1" type="ORF">D2V05_11670</name>
    <name evidence="2" type="ORF">FQ017_11560</name>
</gene>
<dbReference type="PROSITE" id="PS51257">
    <property type="entry name" value="PROKAR_LIPOPROTEIN"/>
    <property type="match status" value="1"/>
</dbReference>
<dbReference type="EMBL" id="QXFI01000026">
    <property type="protein sequence ID" value="RIV44140.1"/>
    <property type="molecule type" value="Genomic_DNA"/>
</dbReference>
<dbReference type="SUPFAM" id="SSF63829">
    <property type="entry name" value="Calcium-dependent phosphotriesterase"/>
    <property type="match status" value="1"/>
</dbReference>
<comment type="caution">
    <text evidence="1">The sequence shown here is derived from an EMBL/GenBank/DDBJ whole genome shotgun (WGS) entry which is preliminary data.</text>
</comment>
<protein>
    <recommendedName>
        <fullName evidence="5">T9SS C-terminal target domain-containing protein</fullName>
    </recommendedName>
</protein>
<accession>A0A3A1NJD6</accession>
<dbReference type="InterPro" id="IPR011042">
    <property type="entry name" value="6-blade_b-propeller_TolB-like"/>
</dbReference>
<sequence length="285" mass="32196">MNKIALIFLLAMAQGCAQKLPYGSLKLQGKFSSKLKEVSGMETAPNGNLWVIEDSGNQDKIYEVDQKAKTIKSKKIAHAKNVDWEELTTDTEGNLYIGDFGNNNNSRKDLAIYKITKGQLGKKEPKAQKIEFQYPQQNSFPPQKDSLYFDTEGFFHSQGYLYIFTKNRTRPYSGKTLVYRVPDQVGSYKAELLDSLFLCGDQDRCSVTSADISPDGNTIALLSYGQVFLITGFHLPAFSEAHIETIDLYCSTQIESICFLDNKTLLVADEENRFGGRQLYRYVIH</sequence>
<evidence type="ECO:0000313" key="2">
    <source>
        <dbReference type="EMBL" id="TXJ94050.1"/>
    </source>
</evidence>
<evidence type="ECO:0000313" key="4">
    <source>
        <dbReference type="Proteomes" id="UP000321621"/>
    </source>
</evidence>
<keyword evidence="4" id="KW-1185">Reference proteome</keyword>
<evidence type="ECO:0000313" key="1">
    <source>
        <dbReference type="EMBL" id="RIV44140.1"/>
    </source>
</evidence>
<evidence type="ECO:0008006" key="5">
    <source>
        <dbReference type="Google" id="ProtNLM"/>
    </source>
</evidence>
<reference evidence="2 4" key="2">
    <citation type="submission" date="2019-07" db="EMBL/GenBank/DDBJ databases">
        <title>Draft genome of two Muricauda strains isolated from deep sea.</title>
        <authorList>
            <person name="Sun C."/>
        </authorList>
    </citation>
    <scope>NUCLEOTIDE SEQUENCE [LARGE SCALE GENOMIC DNA]</scope>
    <source>
        <strain evidence="2 4">72</strain>
    </source>
</reference>
<organism evidence="1 3">
    <name type="scientific">Flagellimonas pelagia</name>
    <dbReference type="NCBI Taxonomy" id="2306998"/>
    <lineage>
        <taxon>Bacteria</taxon>
        <taxon>Pseudomonadati</taxon>
        <taxon>Bacteroidota</taxon>
        <taxon>Flavobacteriia</taxon>
        <taxon>Flavobacteriales</taxon>
        <taxon>Flavobacteriaceae</taxon>
        <taxon>Flagellimonas</taxon>
    </lineage>
</organism>
<proteinExistence type="predicted"/>
<dbReference type="Gene3D" id="2.120.10.30">
    <property type="entry name" value="TolB, C-terminal domain"/>
    <property type="match status" value="1"/>
</dbReference>